<dbReference type="Pfam" id="PF13573">
    <property type="entry name" value="SprB"/>
    <property type="match status" value="4"/>
</dbReference>
<feature type="chain" id="PRO_5016992355" description="Secretion system C-terminal sorting domain-containing protein" evidence="1">
    <location>
        <begin position="20"/>
        <end position="1173"/>
    </location>
</feature>
<evidence type="ECO:0000313" key="3">
    <source>
        <dbReference type="Proteomes" id="UP000251889"/>
    </source>
</evidence>
<dbReference type="Gene3D" id="2.60.40.740">
    <property type="match status" value="1"/>
</dbReference>
<name>A0A364XTS5_9BACT</name>
<evidence type="ECO:0000256" key="1">
    <source>
        <dbReference type="SAM" id="SignalP"/>
    </source>
</evidence>
<evidence type="ECO:0008006" key="4">
    <source>
        <dbReference type="Google" id="ProtNLM"/>
    </source>
</evidence>
<comment type="caution">
    <text evidence="2">The sequence shown here is derived from an EMBL/GenBank/DDBJ whole genome shotgun (WGS) entry which is preliminary data.</text>
</comment>
<accession>A0A364XTS5</accession>
<feature type="signal peptide" evidence="1">
    <location>
        <begin position="1"/>
        <end position="19"/>
    </location>
</feature>
<keyword evidence="1" id="KW-0732">Signal</keyword>
<reference evidence="2 3" key="1">
    <citation type="submission" date="2018-06" db="EMBL/GenBank/DDBJ databases">
        <title>Chryseolinea flavus sp. nov., a member of the phylum Bacteroidetes isolated from soil.</title>
        <authorList>
            <person name="Li Y."/>
            <person name="Wang J."/>
        </authorList>
    </citation>
    <scope>NUCLEOTIDE SEQUENCE [LARGE SCALE GENOMIC DNA]</scope>
    <source>
        <strain evidence="2 3">SDU1-6</strain>
    </source>
</reference>
<dbReference type="RefSeq" id="WP_112750078.1">
    <property type="nucleotide sequence ID" value="NZ_QMFY01000028.1"/>
</dbReference>
<keyword evidence="3" id="KW-1185">Reference proteome</keyword>
<dbReference type="InterPro" id="IPR025667">
    <property type="entry name" value="SprB_repeat"/>
</dbReference>
<sequence length="1173" mass="129707">MRKILLMLLVSCASYVAMAQTYEVSAHIRIWSDLSTMHCNSHYRLLFHFKDNTYREWSELLTMNSEGEKADFYKTFYLTRDNPITHMQVIAVRRYNNDCDKGSGDPRDERLIPVTMQVPCNDQTTERYTNIFSAFSAGSFIEFTVNPISNVEAIQVDGFFESAYDAAYWKYAIYGVYPDNSTILLSKDNRSMNKTELTGLRDLVRSPLTKRLSKIRFIERRTSLPWETPRQQEYSVTYNSNGEFDLPFTEPFHYGATIRIKHTKIQTPITPSLGTVMPSHHEVSLVTPETSDVLRWQYHLQGEDTTRWTYLPASYGTPRTLKLVGKDFFTSISKDYINYLYKNVYFRARYTCATTQITQIATVELRLSAPEITVAAENEKCFNARDGKFVVSLNRTLLANESVGIELNGTISPENYFATAPGNQVVVENVAPGTYNVRIVSVFNIGGGKTRTGYSGATGHVRLGRKVNAANDFTVFNATPTAVKCFGGADGKIDVTATGGTGNLTASLFLNSNQLSQLNFSNGGIVTFTDLSSGSYQVRLKDSNGCEPKVSGVVITKSGVVTQPAKAAEVGVIEAIEPLAFGYTDGYITVRASEGTMPYTFEWKNASGTVLTANPPVNEGTTMRNTLSNLAKGTYNVMAKDKNYDLVTTRTETNLKGCYQKTSVILNEPAKLTVAVAQKRPVSCNGDSDGEISARAKGGKPFPVGSPNYPYQYEWYKVVSGTPQSITDTDSIAGNLNSATFRVRITDKNGISTWSPDFKLTQPAVLRSDFDLTPVLCNGDKTGAATSLAKGGTAPYKYAWSTNDSTQTIQKLSDGFYAVVIRDARGCTTYEQVEITAPAGIVDTPTLTIPTCQGDANGSISLSVAGGKAPYTYVWDKDINQKSSVYNNLKTGTYGVVITDANKCFITREYTLTDPDMFIVDLGPDRVLCKDQSLAVNATIDDATAQYTWLKNNQAFSTDPSLSLSDEGVYHVKVKDYKGCMNEDEITITRTGEEISASIAVATRVPQNGKVRIANISFPKPDRALWILPEEAMVIEETEGYVDLSFPDKGEYNVGLTTFLDACEESTFATVKVVDARELTDYIPPDEPYIKQFMVTPNPNDGRFTVTVELKQAGDFDVLLYNGQSSIVRNESVRGKSYAKLDFDVRNEVSDGLYVVQLKTAQGYSIFKLMINK</sequence>
<dbReference type="Proteomes" id="UP000251889">
    <property type="component" value="Unassembled WGS sequence"/>
</dbReference>
<organism evidence="2 3">
    <name type="scientific">Pseudochryseolinea flava</name>
    <dbReference type="NCBI Taxonomy" id="2059302"/>
    <lineage>
        <taxon>Bacteria</taxon>
        <taxon>Pseudomonadati</taxon>
        <taxon>Bacteroidota</taxon>
        <taxon>Cytophagia</taxon>
        <taxon>Cytophagales</taxon>
        <taxon>Fulvivirgaceae</taxon>
        <taxon>Pseudochryseolinea</taxon>
    </lineage>
</organism>
<dbReference type="EMBL" id="QMFY01000028">
    <property type="protein sequence ID" value="RAV97751.1"/>
    <property type="molecule type" value="Genomic_DNA"/>
</dbReference>
<protein>
    <recommendedName>
        <fullName evidence="4">Secretion system C-terminal sorting domain-containing protein</fullName>
    </recommendedName>
</protein>
<evidence type="ECO:0000313" key="2">
    <source>
        <dbReference type="EMBL" id="RAV97751.1"/>
    </source>
</evidence>
<proteinExistence type="predicted"/>
<dbReference type="AlphaFoldDB" id="A0A364XTS5"/>
<gene>
    <name evidence="2" type="ORF">DQQ10_27030</name>
</gene>
<dbReference type="OrthoDB" id="7794186at2"/>